<dbReference type="RefSeq" id="WP_114832519.1">
    <property type="nucleotide sequence ID" value="NZ_QQTO01000021.1"/>
</dbReference>
<dbReference type="EMBL" id="QQTP01000026">
    <property type="protein sequence ID" value="RDJ19850.1"/>
    <property type="molecule type" value="Genomic_DNA"/>
</dbReference>
<accession>A0A370KXZ6</accession>
<sequence length="81" mass="9122">MALFVKDPEVDKLASRLAVIRKISKTEAVRQALLHEIERENANPTLVEQGVAFCRALRARADAERARPADKAFIDSLYEND</sequence>
<evidence type="ECO:0000313" key="1">
    <source>
        <dbReference type="EMBL" id="RDJ19850.1"/>
    </source>
</evidence>
<dbReference type="Proteomes" id="UP000255207">
    <property type="component" value="Unassembled WGS sequence"/>
</dbReference>
<protein>
    <submittedName>
        <fullName evidence="1">Transcription factor</fullName>
    </submittedName>
</protein>
<evidence type="ECO:0000313" key="2">
    <source>
        <dbReference type="Proteomes" id="UP000255207"/>
    </source>
</evidence>
<proteinExistence type="predicted"/>
<organism evidence="1 2">
    <name type="scientific">Bosea caraganae</name>
    <dbReference type="NCBI Taxonomy" id="2763117"/>
    <lineage>
        <taxon>Bacteria</taxon>
        <taxon>Pseudomonadati</taxon>
        <taxon>Pseudomonadota</taxon>
        <taxon>Alphaproteobacteria</taxon>
        <taxon>Hyphomicrobiales</taxon>
        <taxon>Boseaceae</taxon>
        <taxon>Bosea</taxon>
    </lineage>
</organism>
<comment type="caution">
    <text evidence="1">The sequence shown here is derived from an EMBL/GenBank/DDBJ whole genome shotgun (WGS) entry which is preliminary data.</text>
</comment>
<gene>
    <name evidence="1" type="ORF">DWE98_27455</name>
</gene>
<dbReference type="OrthoDB" id="9814421at2"/>
<name>A0A370KXZ6_9HYPH</name>
<dbReference type="InterPro" id="IPR011660">
    <property type="entry name" value="VapB-like"/>
</dbReference>
<dbReference type="Pfam" id="PF07704">
    <property type="entry name" value="PSK_trans_fac"/>
    <property type="match status" value="1"/>
</dbReference>
<dbReference type="AlphaFoldDB" id="A0A370KXZ6"/>
<reference evidence="2" key="1">
    <citation type="submission" date="2018-07" db="EMBL/GenBank/DDBJ databases">
        <authorList>
            <person name="Safronova V.I."/>
            <person name="Chirak E.R."/>
            <person name="Sazanova A.L."/>
        </authorList>
    </citation>
    <scope>NUCLEOTIDE SEQUENCE [LARGE SCALE GENOMIC DNA]</scope>
    <source>
        <strain evidence="2">RCAM04685</strain>
    </source>
</reference>
<keyword evidence="2" id="KW-1185">Reference proteome</keyword>